<evidence type="ECO:0000313" key="1">
    <source>
        <dbReference type="Ensembl" id="ENSSSCP00045038306.1"/>
    </source>
</evidence>
<dbReference type="AlphaFoldDB" id="A0A8D1J232"/>
<dbReference type="SUPFAM" id="SSF56219">
    <property type="entry name" value="DNase I-like"/>
    <property type="match status" value="1"/>
</dbReference>
<reference evidence="1" key="1">
    <citation type="submission" date="2025-08" db="UniProtKB">
        <authorList>
            <consortium name="Ensembl"/>
        </authorList>
    </citation>
    <scope>IDENTIFICATION</scope>
</reference>
<organism evidence="1 2">
    <name type="scientific">Sus scrofa</name>
    <name type="common">Pig</name>
    <dbReference type="NCBI Taxonomy" id="9823"/>
    <lineage>
        <taxon>Eukaryota</taxon>
        <taxon>Metazoa</taxon>
        <taxon>Chordata</taxon>
        <taxon>Craniata</taxon>
        <taxon>Vertebrata</taxon>
        <taxon>Euteleostomi</taxon>
        <taxon>Mammalia</taxon>
        <taxon>Eutheria</taxon>
        <taxon>Laurasiatheria</taxon>
        <taxon>Artiodactyla</taxon>
        <taxon>Suina</taxon>
        <taxon>Suidae</taxon>
        <taxon>Sus</taxon>
    </lineage>
</organism>
<dbReference type="Ensembl" id="ENSSSCT00045054957.1">
    <property type="protein sequence ID" value="ENSSSCP00045038306.1"/>
    <property type="gene ID" value="ENSSSCG00045032206.1"/>
</dbReference>
<sequence>MFTLNVETPKYIKQILTNPKGKIGSYIVRTGDFNILLSSMDRSPIQKVNMKTLALNMLEQMDLTDIHKTFHPKSNKNTFFTSTNGIFSRIDYILGHKRNPNKILEE</sequence>
<evidence type="ECO:0000313" key="2">
    <source>
        <dbReference type="Proteomes" id="UP000694728"/>
    </source>
</evidence>
<name>A0A8D1J232_PIG</name>
<proteinExistence type="predicted"/>
<accession>A0A8D1J232</accession>
<protein>
    <submittedName>
        <fullName evidence="1">Uncharacterized protein</fullName>
    </submittedName>
</protein>
<dbReference type="InterPro" id="IPR036691">
    <property type="entry name" value="Endo/exonu/phosph_ase_sf"/>
</dbReference>
<dbReference type="Proteomes" id="UP000694728">
    <property type="component" value="Unplaced"/>
</dbReference>
<dbReference type="Gene3D" id="3.60.10.10">
    <property type="entry name" value="Endonuclease/exonuclease/phosphatase"/>
    <property type="match status" value="1"/>
</dbReference>